<dbReference type="PANTHER" id="PTHR22931">
    <property type="entry name" value="PHOSPHOENOLPYRUVATE DIKINASE-RELATED"/>
    <property type="match status" value="1"/>
</dbReference>
<keyword evidence="16" id="KW-1185">Reference proteome</keyword>
<dbReference type="InterPro" id="IPR036637">
    <property type="entry name" value="Phosphohistidine_dom_sf"/>
</dbReference>
<comment type="similarity">
    <text evidence="2 11">Belongs to the PEP-utilizing enzyme family.</text>
</comment>
<dbReference type="SUPFAM" id="SSF56059">
    <property type="entry name" value="Glutathione synthetase ATP-binding domain-like"/>
    <property type="match status" value="1"/>
</dbReference>
<dbReference type="Pfam" id="PF02896">
    <property type="entry name" value="PEP-utilizers_C"/>
    <property type="match status" value="1"/>
</dbReference>
<dbReference type="InterPro" id="IPR018274">
    <property type="entry name" value="PEP_util_AS"/>
</dbReference>
<dbReference type="Gene3D" id="3.20.20.60">
    <property type="entry name" value="Phosphoenolpyruvate-binding domains"/>
    <property type="match status" value="1"/>
</dbReference>
<evidence type="ECO:0000259" key="13">
    <source>
        <dbReference type="Pfam" id="PF01326"/>
    </source>
</evidence>
<comment type="cofactor">
    <cofactor evidence="1 11">
        <name>Mg(2+)</name>
        <dbReference type="ChEBI" id="CHEBI:18420"/>
    </cofactor>
</comment>
<feature type="domain" description="PEP-utilising enzyme C-terminal" evidence="14">
    <location>
        <begin position="520"/>
        <end position="878"/>
    </location>
</feature>
<evidence type="ECO:0000313" key="16">
    <source>
        <dbReference type="Proteomes" id="UP001519344"/>
    </source>
</evidence>
<name>A0ABS4I3L4_9BACL</name>
<dbReference type="Proteomes" id="UP001519344">
    <property type="component" value="Unassembled WGS sequence"/>
</dbReference>
<dbReference type="Pfam" id="PF01326">
    <property type="entry name" value="PPDK_N"/>
    <property type="match status" value="2"/>
</dbReference>
<evidence type="ECO:0000256" key="10">
    <source>
        <dbReference type="ARBA" id="ARBA00022842"/>
    </source>
</evidence>
<dbReference type="PROSITE" id="PS00742">
    <property type="entry name" value="PEP_ENZYMES_2"/>
    <property type="match status" value="1"/>
</dbReference>
<feature type="domain" description="Pyruvate phosphate dikinase AMP/ATP-binding" evidence="13">
    <location>
        <begin position="58"/>
        <end position="300"/>
    </location>
</feature>
<dbReference type="PROSITE" id="PS00370">
    <property type="entry name" value="PEP_ENZYMES_PHOS_SITE"/>
    <property type="match status" value="1"/>
</dbReference>
<proteinExistence type="inferred from homology"/>
<dbReference type="SUPFAM" id="SSF51621">
    <property type="entry name" value="Phosphoenolpyruvate/pyruvate domain"/>
    <property type="match status" value="1"/>
</dbReference>
<dbReference type="InterPro" id="IPR023151">
    <property type="entry name" value="PEP_util_CS"/>
</dbReference>
<keyword evidence="7" id="KW-0547">Nucleotide-binding</keyword>
<gene>
    <name evidence="15" type="ORF">J2Z65_004249</name>
</gene>
<dbReference type="InterPro" id="IPR008279">
    <property type="entry name" value="PEP-util_enz_mobile_dom"/>
</dbReference>
<keyword evidence="10" id="KW-0460">Magnesium</keyword>
<protein>
    <recommendedName>
        <fullName evidence="4 11">Pyruvate, phosphate dikinase</fullName>
        <ecNumber evidence="3 11">2.7.9.1</ecNumber>
    </recommendedName>
</protein>
<comment type="caution">
    <text evidence="15">The sequence shown here is derived from an EMBL/GenBank/DDBJ whole genome shotgun (WGS) entry which is preliminary data.</text>
</comment>
<comment type="catalytic activity">
    <reaction evidence="11">
        <text>pyruvate + phosphate + ATP = phosphoenolpyruvate + AMP + diphosphate + H(+)</text>
        <dbReference type="Rhea" id="RHEA:10756"/>
        <dbReference type="ChEBI" id="CHEBI:15361"/>
        <dbReference type="ChEBI" id="CHEBI:15378"/>
        <dbReference type="ChEBI" id="CHEBI:30616"/>
        <dbReference type="ChEBI" id="CHEBI:33019"/>
        <dbReference type="ChEBI" id="CHEBI:43474"/>
        <dbReference type="ChEBI" id="CHEBI:58702"/>
        <dbReference type="ChEBI" id="CHEBI:456215"/>
        <dbReference type="EC" id="2.7.9.1"/>
    </reaction>
</comment>
<keyword evidence="5 15" id="KW-0808">Transferase</keyword>
<evidence type="ECO:0000256" key="4">
    <source>
        <dbReference type="ARBA" id="ARBA00020138"/>
    </source>
</evidence>
<evidence type="ECO:0000256" key="8">
    <source>
        <dbReference type="ARBA" id="ARBA00022777"/>
    </source>
</evidence>
<evidence type="ECO:0000256" key="6">
    <source>
        <dbReference type="ARBA" id="ARBA00022723"/>
    </source>
</evidence>
<dbReference type="InterPro" id="IPR000121">
    <property type="entry name" value="PEP_util_C"/>
</dbReference>
<evidence type="ECO:0000256" key="11">
    <source>
        <dbReference type="PIRNR" id="PIRNR000853"/>
    </source>
</evidence>
<evidence type="ECO:0000256" key="1">
    <source>
        <dbReference type="ARBA" id="ARBA00001946"/>
    </source>
</evidence>
<dbReference type="SUPFAM" id="SSF52009">
    <property type="entry name" value="Phosphohistidine domain"/>
    <property type="match status" value="1"/>
</dbReference>
<dbReference type="PIRSF" id="PIRSF000853">
    <property type="entry name" value="PPDK"/>
    <property type="match status" value="1"/>
</dbReference>
<evidence type="ECO:0000256" key="7">
    <source>
        <dbReference type="ARBA" id="ARBA00022741"/>
    </source>
</evidence>
<dbReference type="InterPro" id="IPR015813">
    <property type="entry name" value="Pyrv/PenolPyrv_kinase-like_dom"/>
</dbReference>
<keyword evidence="9" id="KW-0067">ATP-binding</keyword>
<dbReference type="Gene3D" id="3.30.470.20">
    <property type="entry name" value="ATP-grasp fold, B domain"/>
    <property type="match status" value="1"/>
</dbReference>
<dbReference type="NCBIfam" id="TIGR01828">
    <property type="entry name" value="pyru_phos_dikin"/>
    <property type="match status" value="1"/>
</dbReference>
<dbReference type="NCBIfam" id="NF004531">
    <property type="entry name" value="PRK05878.1"/>
    <property type="match status" value="1"/>
</dbReference>
<evidence type="ECO:0000256" key="3">
    <source>
        <dbReference type="ARBA" id="ARBA00011994"/>
    </source>
</evidence>
<dbReference type="Gene3D" id="3.30.1490.20">
    <property type="entry name" value="ATP-grasp fold, A domain"/>
    <property type="match status" value="1"/>
</dbReference>
<evidence type="ECO:0000259" key="12">
    <source>
        <dbReference type="Pfam" id="PF00391"/>
    </source>
</evidence>
<dbReference type="InterPro" id="IPR040442">
    <property type="entry name" value="Pyrv_kinase-like_dom_sf"/>
</dbReference>
<accession>A0ABS4I3L4</accession>
<evidence type="ECO:0000259" key="14">
    <source>
        <dbReference type="Pfam" id="PF02896"/>
    </source>
</evidence>
<feature type="domain" description="PEP-utilising enzyme mobile" evidence="12">
    <location>
        <begin position="422"/>
        <end position="502"/>
    </location>
</feature>
<dbReference type="Pfam" id="PF00391">
    <property type="entry name" value="PEP-utilizers"/>
    <property type="match status" value="1"/>
</dbReference>
<dbReference type="InterPro" id="IPR013815">
    <property type="entry name" value="ATP_grasp_subdomain_1"/>
</dbReference>
<evidence type="ECO:0000313" key="15">
    <source>
        <dbReference type="EMBL" id="MBP1965016.1"/>
    </source>
</evidence>
<reference evidence="15 16" key="1">
    <citation type="submission" date="2021-03" db="EMBL/GenBank/DDBJ databases">
        <title>Genomic Encyclopedia of Type Strains, Phase IV (KMG-IV): sequencing the most valuable type-strain genomes for metagenomic binning, comparative biology and taxonomic classification.</title>
        <authorList>
            <person name="Goeker M."/>
        </authorList>
    </citation>
    <scope>NUCLEOTIDE SEQUENCE [LARGE SCALE GENOMIC DNA]</scope>
    <source>
        <strain evidence="15 16">DSM 24950</strain>
    </source>
</reference>
<dbReference type="InterPro" id="IPR010121">
    <property type="entry name" value="Pyruvate_phosphate_dikinase"/>
</dbReference>
<keyword evidence="8" id="KW-0418">Kinase</keyword>
<dbReference type="GO" id="GO:0050242">
    <property type="term" value="F:pyruvate, phosphate dikinase activity"/>
    <property type="evidence" value="ECO:0007669"/>
    <property type="project" value="UniProtKB-EC"/>
</dbReference>
<dbReference type="EC" id="2.7.9.1" evidence="3 11"/>
<dbReference type="Gene3D" id="1.20.80.30">
    <property type="match status" value="1"/>
</dbReference>
<keyword evidence="15" id="KW-0670">Pyruvate</keyword>
<dbReference type="EMBL" id="JAGGKV010000011">
    <property type="protein sequence ID" value="MBP1965016.1"/>
    <property type="molecule type" value="Genomic_DNA"/>
</dbReference>
<evidence type="ECO:0000256" key="2">
    <source>
        <dbReference type="ARBA" id="ARBA00007837"/>
    </source>
</evidence>
<evidence type="ECO:0000256" key="9">
    <source>
        <dbReference type="ARBA" id="ARBA00022840"/>
    </source>
</evidence>
<dbReference type="Gene3D" id="3.50.30.10">
    <property type="entry name" value="Phosphohistidine domain"/>
    <property type="match status" value="1"/>
</dbReference>
<sequence length="894" mass="98754">MMTQKQVVPFQEGNASMKALLGGKGANLAEMTRAGLPVPPGFTITTEACLAFFKVGNRISEELFEQIATALKQLESQKGQIFGDANNPLLVSIRSGSVSSMPGMMDTILNLGLNDITVLGLAALTRNEKFAYDCYRRLMQMFGNVVLGIESYHFEQLLHCLKEKEGALQDHDVTAAGWKDLIEDYKKCILAKTGQSFPQHVYEQLRMAIEAVFKSWNNQRAQIYRKINRIPDEQGTAVNVQSMVFGNMGGNCGTGVVFTRNPSTGENTFFGEYLINAQGEDVVAGIRTPLAIAALKNEMPLIYEQLFQASKQLEKQYKDMQDIEFTVENNKLYLLQTRNGKRNAQAALKIAVDLVHEGVLSKQEAVGRIEVSHLDQLLHRGIDEDAVKDVLAKGLPASPGAAVGQLVFSADTAVEWSRAGKTVILARMETTPEDIHGVIASEGVLTSRGGMTSHAAVVARGMGKPCVCGCEDIRIVLDEKQMMVGNKIVKEGDWITLDGATGRVIIGDMPLHEARMTNELLVMLKWADEIRTLKVFANADNPHDAGIARQLGAEGIGLCRTEHMFFSSARLPVVQQMILAEDKEERLKALAQLLPMQQSDFEEIFNEMDGLPVTIRLLDPPLHEFLPNLEDLQRRQAQLMYDKEGSDEERDEVAHLLRKVQALHEANPMLGQRGCRLGIVYPEIYEMQIEAIFRAASGCIENGISVHPEIMIPLVSHASELKIFRELVELVAMQVLGKEKLRECPYKVGTMIEVPRAALTARQVAAHADFFSFGTNDLTQMTFGYSRDDAEGKFLTHYVDQKLLPHNPFQVLDTEGVGQLIDLAVNVGRVVKPSLKTGICGEHGGDKESIFFCHTIGLDYVSCSPYRIPLARIAAAQAFIEHGVPSECKVTNAI</sequence>
<evidence type="ECO:0000256" key="5">
    <source>
        <dbReference type="ARBA" id="ARBA00022679"/>
    </source>
</evidence>
<feature type="domain" description="Pyruvate phosphate dikinase AMP/ATP-binding" evidence="13">
    <location>
        <begin position="304"/>
        <end position="352"/>
    </location>
</feature>
<dbReference type="PANTHER" id="PTHR22931:SF9">
    <property type="entry name" value="PYRUVATE, PHOSPHATE DIKINASE 1, CHLOROPLASTIC"/>
    <property type="match status" value="1"/>
</dbReference>
<dbReference type="Gene3D" id="1.10.189.10">
    <property type="entry name" value="Pyruvate Phosphate Dikinase, domain 2"/>
    <property type="match status" value="1"/>
</dbReference>
<keyword evidence="6" id="KW-0479">Metal-binding</keyword>
<organism evidence="15 16">
    <name type="scientific">Paenibacillus aceris</name>
    <dbReference type="NCBI Taxonomy" id="869555"/>
    <lineage>
        <taxon>Bacteria</taxon>
        <taxon>Bacillati</taxon>
        <taxon>Bacillota</taxon>
        <taxon>Bacilli</taxon>
        <taxon>Bacillales</taxon>
        <taxon>Paenibacillaceae</taxon>
        <taxon>Paenibacillus</taxon>
    </lineage>
</organism>
<dbReference type="InterPro" id="IPR002192">
    <property type="entry name" value="PPDK_AMP/ATP-bd"/>
</dbReference>